<accession>A0AAN9V1Y5</accession>
<keyword evidence="1" id="KW-0732">Signal</keyword>
<organism evidence="2 3">
    <name type="scientific">Gryllus longicercus</name>
    <dbReference type="NCBI Taxonomy" id="2509291"/>
    <lineage>
        <taxon>Eukaryota</taxon>
        <taxon>Metazoa</taxon>
        <taxon>Ecdysozoa</taxon>
        <taxon>Arthropoda</taxon>
        <taxon>Hexapoda</taxon>
        <taxon>Insecta</taxon>
        <taxon>Pterygota</taxon>
        <taxon>Neoptera</taxon>
        <taxon>Polyneoptera</taxon>
        <taxon>Orthoptera</taxon>
        <taxon>Ensifera</taxon>
        <taxon>Gryllidea</taxon>
        <taxon>Grylloidea</taxon>
        <taxon>Gryllidae</taxon>
        <taxon>Gryllinae</taxon>
        <taxon>Gryllus</taxon>
    </lineage>
</organism>
<name>A0AAN9V1Y5_9ORTH</name>
<protein>
    <recommendedName>
        <fullName evidence="4">Odorant binding protein</fullName>
    </recommendedName>
</protein>
<dbReference type="EMBL" id="JAZDUA010000902">
    <property type="protein sequence ID" value="KAK7788895.1"/>
    <property type="molecule type" value="Genomic_DNA"/>
</dbReference>
<dbReference type="Proteomes" id="UP001378592">
    <property type="component" value="Unassembled WGS sequence"/>
</dbReference>
<proteinExistence type="predicted"/>
<sequence length="274" mass="31187">MSARPIFLFVLVALVPAALFAMRPAPWRPPFGRTRMSPLFSENLRKSVYSLCYRKDSSQAEGDACYGCFMRVTNGAMCNGTESLLADCANSHLKGTKFERCAVILEVTEDDDMNASSLCEFESCIRRVNMDVIIEECAEEMPEGATFASNYLNMTACILAKYRCRTVCNEQRRVLHPWWRGATARHGSPPHVRSAQRRMAIYRPIPPKMTHVRREIYGPRSLQALMVTDDYQLRITDVPGMMNGYECSMQEYHQPHMIQQAPWPSADCSEMTCQ</sequence>
<evidence type="ECO:0000256" key="1">
    <source>
        <dbReference type="SAM" id="SignalP"/>
    </source>
</evidence>
<dbReference type="AlphaFoldDB" id="A0AAN9V1Y5"/>
<reference evidence="2 3" key="1">
    <citation type="submission" date="2024-03" db="EMBL/GenBank/DDBJ databases">
        <title>The genome assembly and annotation of the cricket Gryllus longicercus Weissman &amp; Gray.</title>
        <authorList>
            <person name="Szrajer S."/>
            <person name="Gray D."/>
            <person name="Ylla G."/>
        </authorList>
    </citation>
    <scope>NUCLEOTIDE SEQUENCE [LARGE SCALE GENOMIC DNA]</scope>
    <source>
        <strain evidence="2">DAG 2021-001</strain>
        <tissue evidence="2">Whole body minus gut</tissue>
    </source>
</reference>
<gene>
    <name evidence="2" type="ORF">R5R35_014117</name>
</gene>
<evidence type="ECO:0000313" key="3">
    <source>
        <dbReference type="Proteomes" id="UP001378592"/>
    </source>
</evidence>
<feature type="chain" id="PRO_5042876709" description="Odorant binding protein" evidence="1">
    <location>
        <begin position="22"/>
        <end position="274"/>
    </location>
</feature>
<feature type="signal peptide" evidence="1">
    <location>
        <begin position="1"/>
        <end position="21"/>
    </location>
</feature>
<comment type="caution">
    <text evidence="2">The sequence shown here is derived from an EMBL/GenBank/DDBJ whole genome shotgun (WGS) entry which is preliminary data.</text>
</comment>
<evidence type="ECO:0008006" key="4">
    <source>
        <dbReference type="Google" id="ProtNLM"/>
    </source>
</evidence>
<evidence type="ECO:0000313" key="2">
    <source>
        <dbReference type="EMBL" id="KAK7788895.1"/>
    </source>
</evidence>
<keyword evidence="3" id="KW-1185">Reference proteome</keyword>